<feature type="region of interest" description="Disordered" evidence="1">
    <location>
        <begin position="34"/>
        <end position="96"/>
    </location>
</feature>
<evidence type="ECO:0000256" key="1">
    <source>
        <dbReference type="SAM" id="MobiDB-lite"/>
    </source>
</evidence>
<keyword evidence="4" id="KW-1185">Reference proteome</keyword>
<gene>
    <name evidence="3" type="ORF">Glove_198g37</name>
</gene>
<sequence length="142" mass="16445">MLLSITLTALSTVTASVIIPIFKYFELKEQKKHQKETANQYLDESNNEPNNEESNIESYDSQCNKLADTSVATFGVENESKNRNDDGDTTSTPEMLPPLLELVISSYLTEEERFNNLNDKIDEIFKRVEMMRNNHEQRHQKK</sequence>
<dbReference type="EMBL" id="PQFF01000186">
    <property type="protein sequence ID" value="RHZ76400.1"/>
    <property type="molecule type" value="Genomic_DNA"/>
</dbReference>
<reference evidence="3 4" key="1">
    <citation type="submission" date="2018-08" db="EMBL/GenBank/DDBJ databases">
        <title>Genome and evolution of the arbuscular mycorrhizal fungus Diversispora epigaea (formerly Glomus versiforme) and its bacterial endosymbionts.</title>
        <authorList>
            <person name="Sun X."/>
            <person name="Fei Z."/>
            <person name="Harrison M."/>
        </authorList>
    </citation>
    <scope>NUCLEOTIDE SEQUENCE [LARGE SCALE GENOMIC DNA]</scope>
    <source>
        <strain evidence="3 4">IT104</strain>
    </source>
</reference>
<evidence type="ECO:0000313" key="4">
    <source>
        <dbReference type="Proteomes" id="UP000266861"/>
    </source>
</evidence>
<evidence type="ECO:0000256" key="2">
    <source>
        <dbReference type="SAM" id="SignalP"/>
    </source>
</evidence>
<accession>A0A397IUU6</accession>
<feature type="signal peptide" evidence="2">
    <location>
        <begin position="1"/>
        <end position="15"/>
    </location>
</feature>
<keyword evidence="2" id="KW-0732">Signal</keyword>
<name>A0A397IUU6_9GLOM</name>
<protein>
    <submittedName>
        <fullName evidence="3">Uncharacterized protein</fullName>
    </submittedName>
</protein>
<evidence type="ECO:0000313" key="3">
    <source>
        <dbReference type="EMBL" id="RHZ76400.1"/>
    </source>
</evidence>
<proteinExistence type="predicted"/>
<organism evidence="3 4">
    <name type="scientific">Diversispora epigaea</name>
    <dbReference type="NCBI Taxonomy" id="1348612"/>
    <lineage>
        <taxon>Eukaryota</taxon>
        <taxon>Fungi</taxon>
        <taxon>Fungi incertae sedis</taxon>
        <taxon>Mucoromycota</taxon>
        <taxon>Glomeromycotina</taxon>
        <taxon>Glomeromycetes</taxon>
        <taxon>Diversisporales</taxon>
        <taxon>Diversisporaceae</taxon>
        <taxon>Diversispora</taxon>
    </lineage>
</organism>
<dbReference type="AlphaFoldDB" id="A0A397IUU6"/>
<feature type="chain" id="PRO_5017319250" evidence="2">
    <location>
        <begin position="16"/>
        <end position="142"/>
    </location>
</feature>
<comment type="caution">
    <text evidence="3">The sequence shown here is derived from an EMBL/GenBank/DDBJ whole genome shotgun (WGS) entry which is preliminary data.</text>
</comment>
<dbReference type="Proteomes" id="UP000266861">
    <property type="component" value="Unassembled WGS sequence"/>
</dbReference>